<accession>A0A820PSK9</accession>
<dbReference type="EMBL" id="CAJOAY010028962">
    <property type="protein sequence ID" value="CAF4409670.1"/>
    <property type="molecule type" value="Genomic_DNA"/>
</dbReference>
<protein>
    <submittedName>
        <fullName evidence="1">Uncharacterized protein</fullName>
    </submittedName>
</protein>
<reference evidence="1" key="1">
    <citation type="submission" date="2021-02" db="EMBL/GenBank/DDBJ databases">
        <authorList>
            <person name="Nowell W R."/>
        </authorList>
    </citation>
    <scope>NUCLEOTIDE SEQUENCE</scope>
</reference>
<organism evidence="1 2">
    <name type="scientific">Adineta steineri</name>
    <dbReference type="NCBI Taxonomy" id="433720"/>
    <lineage>
        <taxon>Eukaryota</taxon>
        <taxon>Metazoa</taxon>
        <taxon>Spiralia</taxon>
        <taxon>Gnathifera</taxon>
        <taxon>Rotifera</taxon>
        <taxon>Eurotatoria</taxon>
        <taxon>Bdelloidea</taxon>
        <taxon>Adinetida</taxon>
        <taxon>Adinetidae</taxon>
        <taxon>Adineta</taxon>
    </lineage>
</organism>
<sequence length="33" mass="3786">DLNRVEKGMRQVLNNGLPVWGHSSITLSSFWPF</sequence>
<evidence type="ECO:0000313" key="1">
    <source>
        <dbReference type="EMBL" id="CAF4409670.1"/>
    </source>
</evidence>
<dbReference type="AlphaFoldDB" id="A0A820PSK9"/>
<proteinExistence type="predicted"/>
<feature type="non-terminal residue" evidence="1">
    <location>
        <position position="1"/>
    </location>
</feature>
<dbReference type="Proteomes" id="UP000663881">
    <property type="component" value="Unassembled WGS sequence"/>
</dbReference>
<gene>
    <name evidence="1" type="ORF">OKA104_LOCUS51867</name>
</gene>
<comment type="caution">
    <text evidence="1">The sequence shown here is derived from an EMBL/GenBank/DDBJ whole genome shotgun (WGS) entry which is preliminary data.</text>
</comment>
<evidence type="ECO:0000313" key="2">
    <source>
        <dbReference type="Proteomes" id="UP000663881"/>
    </source>
</evidence>
<name>A0A820PSK9_9BILA</name>